<evidence type="ECO:0000313" key="2">
    <source>
        <dbReference type="Proteomes" id="UP000814033"/>
    </source>
</evidence>
<sequence>MSDAEYSLSPEPAPKPTRKRKSDASGPAKATPKKARASASSGAQALVTAVLANTAQYTESSDPDALGKAVIELATYARQLENALAAGGGGGAKTKTPEELEAAAAKLRKAAVSGIKSQMKWRPTCKTGGAKWTYDGVCSDPAVFGALLGLGGPPTFKMKKISKDAFEDAVGSISASARYDNMYITSKEINVRWSDSGEFKFSGLYGIRS</sequence>
<organism evidence="1 2">
    <name type="scientific">Auriscalpium vulgare</name>
    <dbReference type="NCBI Taxonomy" id="40419"/>
    <lineage>
        <taxon>Eukaryota</taxon>
        <taxon>Fungi</taxon>
        <taxon>Dikarya</taxon>
        <taxon>Basidiomycota</taxon>
        <taxon>Agaricomycotina</taxon>
        <taxon>Agaricomycetes</taxon>
        <taxon>Russulales</taxon>
        <taxon>Auriscalpiaceae</taxon>
        <taxon>Auriscalpium</taxon>
    </lineage>
</organism>
<evidence type="ECO:0000313" key="1">
    <source>
        <dbReference type="EMBL" id="KAI0047377.1"/>
    </source>
</evidence>
<accession>A0ACB8RU95</accession>
<dbReference type="Proteomes" id="UP000814033">
    <property type="component" value="Unassembled WGS sequence"/>
</dbReference>
<name>A0ACB8RU95_9AGAM</name>
<dbReference type="EMBL" id="MU275906">
    <property type="protein sequence ID" value="KAI0047377.1"/>
    <property type="molecule type" value="Genomic_DNA"/>
</dbReference>
<comment type="caution">
    <text evidence="1">The sequence shown here is derived from an EMBL/GenBank/DDBJ whole genome shotgun (WGS) entry which is preliminary data.</text>
</comment>
<keyword evidence="2" id="KW-1185">Reference proteome</keyword>
<reference evidence="1" key="2">
    <citation type="journal article" date="2022" name="New Phytol.">
        <title>Evolutionary transition to the ectomycorrhizal habit in the genomes of a hyperdiverse lineage of mushroom-forming fungi.</title>
        <authorList>
            <person name="Looney B."/>
            <person name="Miyauchi S."/>
            <person name="Morin E."/>
            <person name="Drula E."/>
            <person name="Courty P.E."/>
            <person name="Kohler A."/>
            <person name="Kuo A."/>
            <person name="LaButti K."/>
            <person name="Pangilinan J."/>
            <person name="Lipzen A."/>
            <person name="Riley R."/>
            <person name="Andreopoulos W."/>
            <person name="He G."/>
            <person name="Johnson J."/>
            <person name="Nolan M."/>
            <person name="Tritt A."/>
            <person name="Barry K.W."/>
            <person name="Grigoriev I.V."/>
            <person name="Nagy L.G."/>
            <person name="Hibbett D."/>
            <person name="Henrissat B."/>
            <person name="Matheny P.B."/>
            <person name="Labbe J."/>
            <person name="Martin F.M."/>
        </authorList>
    </citation>
    <scope>NUCLEOTIDE SEQUENCE</scope>
    <source>
        <strain evidence="1">FP105234-sp</strain>
    </source>
</reference>
<protein>
    <submittedName>
        <fullName evidence="1">Uncharacterized protein</fullName>
    </submittedName>
</protein>
<proteinExistence type="predicted"/>
<reference evidence="1" key="1">
    <citation type="submission" date="2021-02" db="EMBL/GenBank/DDBJ databases">
        <authorList>
            <consortium name="DOE Joint Genome Institute"/>
            <person name="Ahrendt S."/>
            <person name="Looney B.P."/>
            <person name="Miyauchi S."/>
            <person name="Morin E."/>
            <person name="Drula E."/>
            <person name="Courty P.E."/>
            <person name="Chicoki N."/>
            <person name="Fauchery L."/>
            <person name="Kohler A."/>
            <person name="Kuo A."/>
            <person name="Labutti K."/>
            <person name="Pangilinan J."/>
            <person name="Lipzen A."/>
            <person name="Riley R."/>
            <person name="Andreopoulos W."/>
            <person name="He G."/>
            <person name="Johnson J."/>
            <person name="Barry K.W."/>
            <person name="Grigoriev I.V."/>
            <person name="Nagy L."/>
            <person name="Hibbett D."/>
            <person name="Henrissat B."/>
            <person name="Matheny P.B."/>
            <person name="Labbe J."/>
            <person name="Martin F."/>
        </authorList>
    </citation>
    <scope>NUCLEOTIDE SEQUENCE</scope>
    <source>
        <strain evidence="1">FP105234-sp</strain>
    </source>
</reference>
<gene>
    <name evidence="1" type="ORF">FA95DRAFT_1559222</name>
</gene>